<feature type="transmembrane region" description="Helical" evidence="1">
    <location>
        <begin position="684"/>
        <end position="705"/>
    </location>
</feature>
<reference evidence="3 4" key="2">
    <citation type="submission" date="2024-07" db="EMBL/GenBank/DDBJ databases">
        <authorList>
            <person name="Akdeniz Z."/>
        </authorList>
    </citation>
    <scope>NUCLEOTIDE SEQUENCE [LARGE SCALE GENOMIC DNA]</scope>
</reference>
<feature type="transmembrane region" description="Helical" evidence="1">
    <location>
        <begin position="726"/>
        <end position="746"/>
    </location>
</feature>
<keyword evidence="1" id="KW-1133">Transmembrane helix</keyword>
<keyword evidence="4" id="KW-1185">Reference proteome</keyword>
<dbReference type="EMBL" id="CAXDID020000608">
    <property type="protein sequence ID" value="CAL6106262.1"/>
    <property type="molecule type" value="Genomic_DNA"/>
</dbReference>
<evidence type="ECO:0008006" key="5">
    <source>
        <dbReference type="Google" id="ProtNLM"/>
    </source>
</evidence>
<keyword evidence="1" id="KW-0472">Membrane</keyword>
<evidence type="ECO:0000313" key="3">
    <source>
        <dbReference type="EMBL" id="CAL6106262.1"/>
    </source>
</evidence>
<reference evidence="2" key="1">
    <citation type="submission" date="2023-06" db="EMBL/GenBank/DDBJ databases">
        <authorList>
            <person name="Kurt Z."/>
        </authorList>
    </citation>
    <scope>NUCLEOTIDE SEQUENCE</scope>
</reference>
<sequence>MTYIINQCKLTGSNLIQSANNGYIASILYVHITLNISQFDICVDQTSRFGQKSVQITTIGSEEYKCDLCNEQPVIYGLCGDVLQYSELIKGMYQCIYPFEYVDNKCICAHGYLLNITRCINVVESINNMNIFANSNISDKIALIEYMIENSLVIIEQSILNNISDIENRIISNYSKSDNNLLMNTSILDGRILSNITDVKQDIIIAHIKIDENLLYNTTILDWRIFNNISSLNNTIQNLSYQLQDVNNSFKLKNEIIEQQLQQQNFIIEQQKKLVDNLTQQLNCTSNYGYSIVNGSCIQVTCAIQGQQSINGICQCTNINSIIQAGSCICPANSNVIGTACVCSIIGQTMQNGQCVCQTSGAFVNNNICTCGVNSINISNTCSCPSGAGLINGVCTCSNINANISGNQCVCPTYSQFIGTTCTCPSNSKIFNNECVCNQITGQVMNNGACQCQTTGAFVNNSACVCGQYALNTSNTCTCPTNSTLINNICTCDKIIGQSMISGSCQCPSGQSIVNNSCQQTSYVINISNFECSQEIYTSNFDIQSITNQINASSNFSSGYVFSSSIVIKNAFIDVSDNVYTATVYSLFQSQNTFTNIKIQFGSQSLNSGSLITQQSTITINQMNIISRPQSQLTASAQLNILTSTSTNVNISNLLVNLSFAPSRGSITLISNINGALNISGYQILGSFVSTGTVAIIGININATIVNVDKANFQPIMFNVGNDSSYLFGNAITTACVFTINNIAFILGNNQNFLNLDSVSSDSSNYYLFGGIIAYINSASLLSINNVIINSYLILTTNYISNFGFLIGYVQQNSSNIAIKNVCIQHNMTSKTLDIRQFGFIGYNFGNISIQNAAIIFFAQIPNLNYLWGFGIIGLQQSALHAEVINLSATVSYSLSQGNHVGSIFGLSYTQNCSVQNSTVNGGNISSGSIIVGGFFGCQYTQNMTIYNSTISKMNISGSNSVGGFVGWCASTFYLINSKIQFMRIFSSSSAIGVIIGQTQGVQIFSGSSSTSNSINSVLQNDCTVLSNNWSVAGC</sequence>
<evidence type="ECO:0000313" key="4">
    <source>
        <dbReference type="Proteomes" id="UP001642409"/>
    </source>
</evidence>
<dbReference type="Proteomes" id="UP001642409">
    <property type="component" value="Unassembled WGS sequence"/>
</dbReference>
<feature type="transmembrane region" description="Helical" evidence="1">
    <location>
        <begin position="766"/>
        <end position="784"/>
    </location>
</feature>
<name>A0AA86NSJ2_9EUKA</name>
<keyword evidence="1" id="KW-0812">Transmembrane</keyword>
<dbReference type="AlphaFoldDB" id="A0AA86NSJ2"/>
<dbReference type="EMBL" id="CATOUU010000325">
    <property type="protein sequence ID" value="CAI9924869.1"/>
    <property type="molecule type" value="Genomic_DNA"/>
</dbReference>
<organism evidence="2">
    <name type="scientific">Hexamita inflata</name>
    <dbReference type="NCBI Taxonomy" id="28002"/>
    <lineage>
        <taxon>Eukaryota</taxon>
        <taxon>Metamonada</taxon>
        <taxon>Diplomonadida</taxon>
        <taxon>Hexamitidae</taxon>
        <taxon>Hexamitinae</taxon>
        <taxon>Hexamita</taxon>
    </lineage>
</organism>
<gene>
    <name evidence="2" type="ORF">HINF_LOCUS12514</name>
    <name evidence="3" type="ORF">HINF_LOCUS73656</name>
</gene>
<evidence type="ECO:0000256" key="1">
    <source>
        <dbReference type="SAM" id="Phobius"/>
    </source>
</evidence>
<protein>
    <recommendedName>
        <fullName evidence="5">Transmembrane protein</fullName>
    </recommendedName>
</protein>
<comment type="caution">
    <text evidence="2">The sequence shown here is derived from an EMBL/GenBank/DDBJ whole genome shotgun (WGS) entry which is preliminary data.</text>
</comment>
<proteinExistence type="predicted"/>
<evidence type="ECO:0000313" key="2">
    <source>
        <dbReference type="EMBL" id="CAI9924869.1"/>
    </source>
</evidence>
<accession>A0AA86NSJ2</accession>